<dbReference type="EMBL" id="JBAKAZ010000015">
    <property type="protein sequence ID" value="MEL0629125.1"/>
    <property type="molecule type" value="Genomic_DNA"/>
</dbReference>
<accession>A0ABU9GP89</accession>
<reference evidence="4 5" key="1">
    <citation type="submission" date="2024-02" db="EMBL/GenBank/DDBJ databases">
        <title>Bacteria isolated from the canopy kelp, Nereocystis luetkeana.</title>
        <authorList>
            <person name="Pfister C.A."/>
            <person name="Younker I.T."/>
            <person name="Light S.H."/>
        </authorList>
    </citation>
    <scope>NUCLEOTIDE SEQUENCE [LARGE SCALE GENOMIC DNA]</scope>
    <source>
        <strain evidence="4 5">TI.1.05</strain>
    </source>
</reference>
<dbReference type="RefSeq" id="WP_341597137.1">
    <property type="nucleotide sequence ID" value="NZ_JBAKAZ010000015.1"/>
</dbReference>
<keyword evidence="5" id="KW-1185">Reference proteome</keyword>
<dbReference type="Proteomes" id="UP001369082">
    <property type="component" value="Unassembled WGS sequence"/>
</dbReference>
<dbReference type="CDD" id="cd04301">
    <property type="entry name" value="NAT_SF"/>
    <property type="match status" value="1"/>
</dbReference>
<organism evidence="4 5">
    <name type="scientific">Psychromonas aquatilis</name>
    <dbReference type="NCBI Taxonomy" id="2005072"/>
    <lineage>
        <taxon>Bacteria</taxon>
        <taxon>Pseudomonadati</taxon>
        <taxon>Pseudomonadota</taxon>
        <taxon>Gammaproteobacteria</taxon>
        <taxon>Alteromonadales</taxon>
        <taxon>Psychromonadaceae</taxon>
        <taxon>Psychromonas</taxon>
    </lineage>
</organism>
<dbReference type="InterPro" id="IPR050680">
    <property type="entry name" value="YpeA/RimI_acetyltransf"/>
</dbReference>
<keyword evidence="2" id="KW-0012">Acyltransferase</keyword>
<keyword evidence="1" id="KW-0808">Transferase</keyword>
<dbReference type="Gene3D" id="3.40.630.30">
    <property type="match status" value="1"/>
</dbReference>
<evidence type="ECO:0000313" key="5">
    <source>
        <dbReference type="Proteomes" id="UP001369082"/>
    </source>
</evidence>
<gene>
    <name evidence="4" type="ORF">V6256_05850</name>
</gene>
<protein>
    <submittedName>
        <fullName evidence="4">GNAT family N-acetyltransferase</fullName>
    </submittedName>
</protein>
<dbReference type="PANTHER" id="PTHR43420:SF47">
    <property type="entry name" value="N-ACETYLTRANSFERASE DOMAIN-CONTAINING PROTEIN"/>
    <property type="match status" value="1"/>
</dbReference>
<sequence length="161" mass="18038">MQEFTTVVADLKKKKHAEAYLSLMSHYACDPMGGSEDISRFAKENLVSTLLKRNDVVIILVFNGDKPAALLTAIEGFSTFACKPLFNIHDVVVHVDFRGNGLTTHLFEKIEEIAKQRDCCKITLEVLSGNSIACKAYKRLGFSDYQLDPEFGSALFWTKQL</sequence>
<evidence type="ECO:0000256" key="1">
    <source>
        <dbReference type="ARBA" id="ARBA00022679"/>
    </source>
</evidence>
<dbReference type="Pfam" id="PF00583">
    <property type="entry name" value="Acetyltransf_1"/>
    <property type="match status" value="1"/>
</dbReference>
<dbReference type="PANTHER" id="PTHR43420">
    <property type="entry name" value="ACETYLTRANSFERASE"/>
    <property type="match status" value="1"/>
</dbReference>
<proteinExistence type="predicted"/>
<dbReference type="InterPro" id="IPR000182">
    <property type="entry name" value="GNAT_dom"/>
</dbReference>
<dbReference type="PROSITE" id="PS51186">
    <property type="entry name" value="GNAT"/>
    <property type="match status" value="1"/>
</dbReference>
<evidence type="ECO:0000259" key="3">
    <source>
        <dbReference type="PROSITE" id="PS51186"/>
    </source>
</evidence>
<feature type="domain" description="N-acetyltransferase" evidence="3">
    <location>
        <begin position="9"/>
        <end position="161"/>
    </location>
</feature>
<comment type="caution">
    <text evidence="4">The sequence shown here is derived from an EMBL/GenBank/DDBJ whole genome shotgun (WGS) entry which is preliminary data.</text>
</comment>
<evidence type="ECO:0000313" key="4">
    <source>
        <dbReference type="EMBL" id="MEL0629125.1"/>
    </source>
</evidence>
<evidence type="ECO:0000256" key="2">
    <source>
        <dbReference type="ARBA" id="ARBA00023315"/>
    </source>
</evidence>
<dbReference type="InterPro" id="IPR016181">
    <property type="entry name" value="Acyl_CoA_acyltransferase"/>
</dbReference>
<name>A0ABU9GP89_9GAMM</name>
<dbReference type="SUPFAM" id="SSF55729">
    <property type="entry name" value="Acyl-CoA N-acyltransferases (Nat)"/>
    <property type="match status" value="1"/>
</dbReference>